<sequence>MGTHGCVPSPQTARHVRTAIITSRRGPGKELPSTRECLHLKQAF</sequence>
<protein>
    <submittedName>
        <fullName evidence="1">Uncharacterized protein</fullName>
    </submittedName>
</protein>
<name>A0A0E9V8B1_ANGAN</name>
<reference evidence="1" key="1">
    <citation type="submission" date="2014-11" db="EMBL/GenBank/DDBJ databases">
        <authorList>
            <person name="Amaro Gonzalez C."/>
        </authorList>
    </citation>
    <scope>NUCLEOTIDE SEQUENCE</scope>
</reference>
<accession>A0A0E9V8B1</accession>
<dbReference type="EMBL" id="GBXM01034315">
    <property type="protein sequence ID" value="JAH74262.1"/>
    <property type="molecule type" value="Transcribed_RNA"/>
</dbReference>
<dbReference type="AlphaFoldDB" id="A0A0E9V8B1"/>
<dbReference type="EMBL" id="GBXM01040519">
    <property type="protein sequence ID" value="JAH68058.1"/>
    <property type="molecule type" value="Transcribed_RNA"/>
</dbReference>
<proteinExistence type="predicted"/>
<reference evidence="1" key="2">
    <citation type="journal article" date="2015" name="Fish Shellfish Immunol.">
        <title>Early steps in the European eel (Anguilla anguilla)-Vibrio vulnificus interaction in the gills: Role of the RtxA13 toxin.</title>
        <authorList>
            <person name="Callol A."/>
            <person name="Pajuelo D."/>
            <person name="Ebbesson L."/>
            <person name="Teles M."/>
            <person name="MacKenzie S."/>
            <person name="Amaro C."/>
        </authorList>
    </citation>
    <scope>NUCLEOTIDE SEQUENCE</scope>
</reference>
<organism evidence="1">
    <name type="scientific">Anguilla anguilla</name>
    <name type="common">European freshwater eel</name>
    <name type="synonym">Muraena anguilla</name>
    <dbReference type="NCBI Taxonomy" id="7936"/>
    <lineage>
        <taxon>Eukaryota</taxon>
        <taxon>Metazoa</taxon>
        <taxon>Chordata</taxon>
        <taxon>Craniata</taxon>
        <taxon>Vertebrata</taxon>
        <taxon>Euteleostomi</taxon>
        <taxon>Actinopterygii</taxon>
        <taxon>Neopterygii</taxon>
        <taxon>Teleostei</taxon>
        <taxon>Anguilliformes</taxon>
        <taxon>Anguillidae</taxon>
        <taxon>Anguilla</taxon>
    </lineage>
</organism>
<evidence type="ECO:0000313" key="1">
    <source>
        <dbReference type="EMBL" id="JAH74262.1"/>
    </source>
</evidence>